<name>A0A7W6NVV6_9SPHN</name>
<dbReference type="Pfam" id="PF00578">
    <property type="entry name" value="AhpC-TSA"/>
    <property type="match status" value="1"/>
</dbReference>
<keyword evidence="3" id="KW-1185">Reference proteome</keyword>
<dbReference type="SUPFAM" id="SSF52833">
    <property type="entry name" value="Thioredoxin-like"/>
    <property type="match status" value="1"/>
</dbReference>
<dbReference type="PANTHER" id="PTHR42852:SF13">
    <property type="entry name" value="PROTEIN DIPZ"/>
    <property type="match status" value="1"/>
</dbReference>
<proteinExistence type="predicted"/>
<evidence type="ECO:0000313" key="3">
    <source>
        <dbReference type="Proteomes" id="UP000557392"/>
    </source>
</evidence>
<dbReference type="GO" id="GO:0016209">
    <property type="term" value="F:antioxidant activity"/>
    <property type="evidence" value="ECO:0007669"/>
    <property type="project" value="InterPro"/>
</dbReference>
<dbReference type="InterPro" id="IPR041017">
    <property type="entry name" value="Thioredoxin_10"/>
</dbReference>
<dbReference type="Proteomes" id="UP000557392">
    <property type="component" value="Unassembled WGS sequence"/>
</dbReference>
<sequence length="369" mass="39877">MNQKRSLGFAAAAVVAAAATTAICFGDALGLVRSAAKPVETIGSAPFGTTSRPIEVLQDASPWLTPVPGSPKALRGKVVIVNFWTYSCINSLRALPYLRAWSERYGAKGLEVVGVHAPEFGFEKDPANVRLATSQLNVRYANLQDNDYAVWRDFANQGWPGIYFIDAKGKVRGYRLGEGKYAEGEQLIRTLLAEAGQDVSGIPLAPIEAKGVEAQADWADLRSPEAYIGYDKAVDFASPGGLKQDRSHGYSSATDLSLNQWDLAGSWKVDGEYALLESGPGTIRFRFHARDTHLVLGGAQDGQPVRFRVTIDGKAPGASHGVDVDAAGWGQVKEDRLYQLVRQPGAITDRTVTIEFARPGVRAYVFTFG</sequence>
<comment type="caution">
    <text evidence="2">The sequence shown here is derived from an EMBL/GenBank/DDBJ whole genome shotgun (WGS) entry which is preliminary data.</text>
</comment>
<gene>
    <name evidence="2" type="ORF">GGR46_000544</name>
</gene>
<dbReference type="PANTHER" id="PTHR42852">
    <property type="entry name" value="THIOL:DISULFIDE INTERCHANGE PROTEIN DSBE"/>
    <property type="match status" value="1"/>
</dbReference>
<accession>A0A7W6NVV6</accession>
<evidence type="ECO:0000313" key="2">
    <source>
        <dbReference type="EMBL" id="MBB4097011.1"/>
    </source>
</evidence>
<dbReference type="Pfam" id="PF17991">
    <property type="entry name" value="Thioredoxin_10"/>
    <property type="match status" value="1"/>
</dbReference>
<dbReference type="EMBL" id="JACIEH010000001">
    <property type="protein sequence ID" value="MBB4097011.1"/>
    <property type="molecule type" value="Genomic_DNA"/>
</dbReference>
<dbReference type="InterPro" id="IPR050553">
    <property type="entry name" value="Thioredoxin_ResA/DsbE_sf"/>
</dbReference>
<dbReference type="Gene3D" id="2.60.120.260">
    <property type="entry name" value="Galactose-binding domain-like"/>
    <property type="match status" value="1"/>
</dbReference>
<organism evidence="2 3">
    <name type="scientific">Sphingomonas kyeonggiensis</name>
    <dbReference type="NCBI Taxonomy" id="1268553"/>
    <lineage>
        <taxon>Bacteria</taxon>
        <taxon>Pseudomonadati</taxon>
        <taxon>Pseudomonadota</taxon>
        <taxon>Alphaproteobacteria</taxon>
        <taxon>Sphingomonadales</taxon>
        <taxon>Sphingomonadaceae</taxon>
        <taxon>Sphingomonas</taxon>
    </lineage>
</organism>
<dbReference type="GO" id="GO:0016853">
    <property type="term" value="F:isomerase activity"/>
    <property type="evidence" value="ECO:0007669"/>
    <property type="project" value="UniProtKB-KW"/>
</dbReference>
<dbReference type="RefSeq" id="WP_183994340.1">
    <property type="nucleotide sequence ID" value="NZ_JACIEH010000001.1"/>
</dbReference>
<dbReference type="PROSITE" id="PS51352">
    <property type="entry name" value="THIOREDOXIN_2"/>
    <property type="match status" value="1"/>
</dbReference>
<evidence type="ECO:0000259" key="1">
    <source>
        <dbReference type="PROSITE" id="PS51352"/>
    </source>
</evidence>
<dbReference type="AlphaFoldDB" id="A0A7W6NVV6"/>
<dbReference type="GO" id="GO:0016491">
    <property type="term" value="F:oxidoreductase activity"/>
    <property type="evidence" value="ECO:0007669"/>
    <property type="project" value="InterPro"/>
</dbReference>
<feature type="domain" description="Thioredoxin" evidence="1">
    <location>
        <begin position="45"/>
        <end position="193"/>
    </location>
</feature>
<dbReference type="InterPro" id="IPR013766">
    <property type="entry name" value="Thioredoxin_domain"/>
</dbReference>
<dbReference type="InterPro" id="IPR036249">
    <property type="entry name" value="Thioredoxin-like_sf"/>
</dbReference>
<dbReference type="Gene3D" id="3.40.30.10">
    <property type="entry name" value="Glutaredoxin"/>
    <property type="match status" value="1"/>
</dbReference>
<dbReference type="InterPro" id="IPR000866">
    <property type="entry name" value="AhpC/TSA"/>
</dbReference>
<protein>
    <submittedName>
        <fullName evidence="2">Thiol-disulfide isomerase/thioredoxin</fullName>
    </submittedName>
</protein>
<keyword evidence="2" id="KW-0413">Isomerase</keyword>
<reference evidence="2 3" key="1">
    <citation type="submission" date="2020-08" db="EMBL/GenBank/DDBJ databases">
        <title>Genomic Encyclopedia of Type Strains, Phase IV (KMG-IV): sequencing the most valuable type-strain genomes for metagenomic binning, comparative biology and taxonomic classification.</title>
        <authorList>
            <person name="Goeker M."/>
        </authorList>
    </citation>
    <scope>NUCLEOTIDE SEQUENCE [LARGE SCALE GENOMIC DNA]</scope>
    <source>
        <strain evidence="2 3">DSM 101806</strain>
    </source>
</reference>